<dbReference type="InterPro" id="IPR001881">
    <property type="entry name" value="EGF-like_Ca-bd_dom"/>
</dbReference>
<feature type="disulfide bond" evidence="6">
    <location>
        <begin position="185"/>
        <end position="194"/>
    </location>
</feature>
<dbReference type="PROSITE" id="PS50041">
    <property type="entry name" value="C_TYPE_LECTIN_2"/>
    <property type="match status" value="1"/>
</dbReference>
<sequence>MAEMWTILFFIAALVAWPDSSQGQSVHLTSHDGWSFYKIPVSGQMTNANVKATCEAAGMRYPCHYAGRDGCTHYWTSGCIRYNAYSLSHNCRTHAVLSEILCGTTGGHGGYGSYCQPLDDTFVYMPGYWSDDSAFGVDYQTHSYALHGADYNNKYAMCADLNECENSPCVHGTCTDDIGGYTCTCENGWEGTNCDRSQPVYLTTHDGWSFYKIPVSGQMTNANVKATCEAAGMRYPCVWSGTAQCNTFWTSDCITYDDAGISCRTHEVLSANMCGTTDSRYCQPLDDAFTYSPGWRSDNSAWGVDYETHTHELRGADYNNMYALCAGQGQGQAVYLTTHDGWSFFKIPVSGPMTNANVKVTCEAAGMSYPCHYSGGDGCAPHSWTSDCIVYDDAGAGCVTHWVLSANLCGDTDAKQCQPLDETFVYIPNWRSDDSACGVVQDTLWCAYGADYRNMYAVCAAPTCAKCVHGTCTDANGGYTCTCENGWEGTNCDQDINECNNSPCVHGSCIDAIGGYTCTCQNGWEGTNCDLNINECNNSPCVHGTCTDDIGGYTCTCENGWGGTNCELNHDDCGSSPCVHGACQDDVASYTCCCESGWEGTNCDQALFAGECYQFSSTALTHQDATQACSTLGSHLVDLTDDQQQSFLADKMATTTGASNWLAIKTSPAAFLYSNGSPISDLKPCGRNVCQNGGICTSCFNDTAVFCDCPAGFDGKLCEINIDECASNPCRNGGSCRDGTNSYSCSCLTGFQGDHCESDMDWCSQVQCPQGWVCQDYTFYFQCADPAPITSRMIPYQCSSASCPDGMYCTEESFASFSCKAE</sequence>
<evidence type="ECO:0000256" key="1">
    <source>
        <dbReference type="ARBA" id="ARBA00022536"/>
    </source>
</evidence>
<feature type="disulfide bond" evidence="6">
    <location>
        <begin position="464"/>
        <end position="481"/>
    </location>
</feature>
<dbReference type="SMART" id="SM00181">
    <property type="entry name" value="EGF"/>
    <property type="match status" value="7"/>
</dbReference>
<reference evidence="10" key="1">
    <citation type="journal article" date="2008" name="Nature">
        <title>The amphioxus genome and the evolution of the chordate karyotype.</title>
        <authorList>
            <consortium name="US DOE Joint Genome Institute (JGI-PGF)"/>
            <person name="Putnam N.H."/>
            <person name="Butts T."/>
            <person name="Ferrier D.E.K."/>
            <person name="Furlong R.F."/>
            <person name="Hellsten U."/>
            <person name="Kawashima T."/>
            <person name="Robinson-Rechavi M."/>
            <person name="Shoguchi E."/>
            <person name="Terry A."/>
            <person name="Yu J.-K."/>
            <person name="Benito-Gutierrez E.L."/>
            <person name="Dubchak I."/>
            <person name="Garcia-Fernandez J."/>
            <person name="Gibson-Brown J.J."/>
            <person name="Grigoriev I.V."/>
            <person name="Horton A.C."/>
            <person name="de Jong P.J."/>
            <person name="Jurka J."/>
            <person name="Kapitonov V.V."/>
            <person name="Kohara Y."/>
            <person name="Kuroki Y."/>
            <person name="Lindquist E."/>
            <person name="Lucas S."/>
            <person name="Osoegawa K."/>
            <person name="Pennacchio L.A."/>
            <person name="Salamov A.A."/>
            <person name="Satou Y."/>
            <person name="Sauka-Spengler T."/>
            <person name="Schmutz J."/>
            <person name="Shin-I T."/>
            <person name="Toyoda A."/>
            <person name="Bronner-Fraser M."/>
            <person name="Fujiyama A."/>
            <person name="Holland L.Z."/>
            <person name="Holland P.W.H."/>
            <person name="Satoh N."/>
            <person name="Rokhsar D.S."/>
        </authorList>
    </citation>
    <scope>NUCLEOTIDE SEQUENCE [LARGE SCALE GENOMIC DNA]</scope>
    <source>
        <strain evidence="10">S238N-H82</strain>
        <tissue evidence="10">Testes</tissue>
    </source>
</reference>
<dbReference type="PRINTS" id="PR00010">
    <property type="entry name" value="EGFBLOOD"/>
</dbReference>
<evidence type="ECO:0000256" key="2">
    <source>
        <dbReference type="ARBA" id="ARBA00022729"/>
    </source>
</evidence>
<evidence type="ECO:0000256" key="3">
    <source>
        <dbReference type="ARBA" id="ARBA00022737"/>
    </source>
</evidence>
<feature type="disulfide bond" evidence="6">
    <location>
        <begin position="709"/>
        <end position="718"/>
    </location>
</feature>
<evidence type="ECO:0000259" key="9">
    <source>
        <dbReference type="PROSITE" id="PS50041"/>
    </source>
</evidence>
<feature type="domain" description="EGF-like" evidence="8">
    <location>
        <begin position="495"/>
        <end position="530"/>
    </location>
</feature>
<feature type="domain" description="C-type lectin" evidence="9">
    <location>
        <begin position="608"/>
        <end position="680"/>
    </location>
</feature>
<dbReference type="Pfam" id="PF07645">
    <property type="entry name" value="EGF_CA"/>
    <property type="match status" value="2"/>
</dbReference>
<evidence type="ECO:0000256" key="4">
    <source>
        <dbReference type="ARBA" id="ARBA00023157"/>
    </source>
</evidence>
<feature type="disulfide bond" evidence="6">
    <location>
        <begin position="520"/>
        <end position="529"/>
    </location>
</feature>
<dbReference type="PROSITE" id="PS00022">
    <property type="entry name" value="EGF_1"/>
    <property type="match status" value="7"/>
</dbReference>
<dbReference type="eggNOG" id="KOG1217">
    <property type="taxonomic scope" value="Eukaryota"/>
</dbReference>
<dbReference type="FunFam" id="2.10.25.10:FF:000279">
    <property type="entry name" value="Neurogenic locus notch 1"/>
    <property type="match status" value="4"/>
</dbReference>
<feature type="disulfide bond" evidence="6">
    <location>
        <begin position="557"/>
        <end position="566"/>
    </location>
</feature>
<evidence type="ECO:0000256" key="5">
    <source>
        <dbReference type="ARBA" id="ARBA00023180"/>
    </source>
</evidence>
<feature type="domain" description="EGF-like" evidence="8">
    <location>
        <begin position="569"/>
        <end position="604"/>
    </location>
</feature>
<dbReference type="InterPro" id="IPR016186">
    <property type="entry name" value="C-type_lectin-like/link_sf"/>
</dbReference>
<dbReference type="InterPro" id="IPR013032">
    <property type="entry name" value="EGF-like_CS"/>
</dbReference>
<dbReference type="InParanoid" id="C3ZKF8"/>
<dbReference type="STRING" id="7739.C3ZKF8"/>
<dbReference type="Gene3D" id="2.10.25.10">
    <property type="entry name" value="Laminin"/>
    <property type="match status" value="7"/>
</dbReference>
<feature type="disulfide bond" evidence="6">
    <location>
        <begin position="483"/>
        <end position="492"/>
    </location>
</feature>
<proteinExistence type="predicted"/>
<dbReference type="InterPro" id="IPR049883">
    <property type="entry name" value="NOTCH1_EGF-like"/>
</dbReference>
<dbReference type="InterPro" id="IPR018097">
    <property type="entry name" value="EGF_Ca-bd_CS"/>
</dbReference>
<dbReference type="SUPFAM" id="SSF57196">
    <property type="entry name" value="EGF/Laminin"/>
    <property type="match status" value="6"/>
</dbReference>
<dbReference type="Pfam" id="PF00008">
    <property type="entry name" value="EGF"/>
    <property type="match status" value="1"/>
</dbReference>
<keyword evidence="1 6" id="KW-0245">EGF-like domain</keyword>
<dbReference type="PROSITE" id="PS01186">
    <property type="entry name" value="EGF_2"/>
    <property type="match status" value="7"/>
</dbReference>
<feature type="disulfide bond" evidence="6">
    <location>
        <begin position="747"/>
        <end position="756"/>
    </location>
</feature>
<dbReference type="InterPro" id="IPR016187">
    <property type="entry name" value="CTDL_fold"/>
</dbReference>
<dbReference type="Pfam" id="PF12661">
    <property type="entry name" value="hEGF"/>
    <property type="match status" value="2"/>
</dbReference>
<feature type="signal peptide" evidence="7">
    <location>
        <begin position="1"/>
        <end position="23"/>
    </location>
</feature>
<feature type="domain" description="EGF-like" evidence="8">
    <location>
        <begin position="681"/>
        <end position="719"/>
    </location>
</feature>
<dbReference type="GO" id="GO:0005509">
    <property type="term" value="F:calcium ion binding"/>
    <property type="evidence" value="ECO:0007669"/>
    <property type="project" value="InterPro"/>
</dbReference>
<dbReference type="PANTHER" id="PTHR12916">
    <property type="entry name" value="CYTOCHROME C OXIDASE POLYPEPTIDE VIC-2"/>
    <property type="match status" value="1"/>
</dbReference>
<dbReference type="CDD" id="cd00054">
    <property type="entry name" value="EGF_CA"/>
    <property type="match status" value="5"/>
</dbReference>
<dbReference type="PROSITE" id="PS01187">
    <property type="entry name" value="EGF_CA"/>
    <property type="match status" value="4"/>
</dbReference>
<comment type="caution">
    <text evidence="6">Lacks conserved residue(s) required for the propagation of feature annotation.</text>
</comment>
<feature type="domain" description="EGF-like" evidence="8">
    <location>
        <begin position="532"/>
        <end position="567"/>
    </location>
</feature>
<dbReference type="FunFam" id="2.10.25.10:FF:000004">
    <property type="entry name" value="Neurogenic locus notch 1"/>
    <property type="match status" value="1"/>
</dbReference>
<keyword evidence="3" id="KW-0677">Repeat</keyword>
<feature type="disulfide bond" evidence="6">
    <location>
        <begin position="536"/>
        <end position="546"/>
    </location>
</feature>
<dbReference type="CDD" id="cd00037">
    <property type="entry name" value="CLECT"/>
    <property type="match status" value="1"/>
</dbReference>
<gene>
    <name evidence="10" type="ORF">BRAFLDRAFT_119075</name>
</gene>
<feature type="domain" description="EGF-like" evidence="8">
    <location>
        <begin position="160"/>
        <end position="195"/>
    </location>
</feature>
<dbReference type="InterPro" id="IPR000742">
    <property type="entry name" value="EGF"/>
</dbReference>
<dbReference type="Gene3D" id="3.10.100.10">
    <property type="entry name" value="Mannose-Binding Protein A, subunit A"/>
    <property type="match status" value="1"/>
</dbReference>
<evidence type="ECO:0000256" key="7">
    <source>
        <dbReference type="SAM" id="SignalP"/>
    </source>
</evidence>
<name>C3ZKF8_BRAFL</name>
<keyword evidence="4 6" id="KW-1015">Disulfide bond</keyword>
<dbReference type="PANTHER" id="PTHR12916:SF9">
    <property type="entry name" value="NEUROGENIC LOCUS NOTCH HOMOLOG PROTEIN 1-RELATED"/>
    <property type="match status" value="1"/>
</dbReference>
<dbReference type="AlphaFoldDB" id="C3ZKF8"/>
<feature type="domain" description="EGF-like" evidence="8">
    <location>
        <begin position="721"/>
        <end position="757"/>
    </location>
</feature>
<feature type="domain" description="EGF-like" evidence="8">
    <location>
        <begin position="455"/>
        <end position="493"/>
    </location>
</feature>
<accession>C3ZKF8</accession>
<dbReference type="InterPro" id="IPR001304">
    <property type="entry name" value="C-type_lectin-like"/>
</dbReference>
<feature type="disulfide bond" evidence="6">
    <location>
        <begin position="594"/>
        <end position="603"/>
    </location>
</feature>
<feature type="disulfide bond" evidence="6">
    <location>
        <begin position="690"/>
        <end position="707"/>
    </location>
</feature>
<feature type="chain" id="PRO_5002936955" evidence="7">
    <location>
        <begin position="24"/>
        <end position="822"/>
    </location>
</feature>
<dbReference type="PROSITE" id="PS50026">
    <property type="entry name" value="EGF_3"/>
    <property type="match status" value="7"/>
</dbReference>
<evidence type="ECO:0000259" key="8">
    <source>
        <dbReference type="PROSITE" id="PS50026"/>
    </source>
</evidence>
<dbReference type="InterPro" id="IPR000152">
    <property type="entry name" value="EGF-type_Asp/Asn_hydroxyl_site"/>
</dbReference>
<dbReference type="EMBL" id="GG666636">
    <property type="protein sequence ID" value="EEN47057.1"/>
    <property type="molecule type" value="Genomic_DNA"/>
</dbReference>
<organism>
    <name type="scientific">Branchiostoma floridae</name>
    <name type="common">Florida lancelet</name>
    <name type="synonym">Amphioxus</name>
    <dbReference type="NCBI Taxonomy" id="7739"/>
    <lineage>
        <taxon>Eukaryota</taxon>
        <taxon>Metazoa</taxon>
        <taxon>Chordata</taxon>
        <taxon>Cephalochordata</taxon>
        <taxon>Leptocardii</taxon>
        <taxon>Amphioxiformes</taxon>
        <taxon>Branchiostomatidae</taxon>
        <taxon>Branchiostoma</taxon>
    </lineage>
</organism>
<dbReference type="PROSITE" id="PS00010">
    <property type="entry name" value="ASX_HYDROXYL"/>
    <property type="match status" value="6"/>
</dbReference>
<feature type="disulfide bond" evidence="6">
    <location>
        <begin position="499"/>
        <end position="509"/>
    </location>
</feature>
<protein>
    <submittedName>
        <fullName evidence="10">Uncharacterized protein</fullName>
    </submittedName>
</protein>
<dbReference type="FunFam" id="2.10.25.10:FF:000712">
    <property type="entry name" value="Uncharacterized protein"/>
    <property type="match status" value="1"/>
</dbReference>
<dbReference type="SMART" id="SM00179">
    <property type="entry name" value="EGF_CA"/>
    <property type="match status" value="6"/>
</dbReference>
<keyword evidence="5" id="KW-0325">Glycoprotein</keyword>
<feature type="disulfide bond" evidence="6">
    <location>
        <begin position="573"/>
        <end position="583"/>
    </location>
</feature>
<evidence type="ECO:0000256" key="6">
    <source>
        <dbReference type="PROSITE-ProRule" id="PRU00076"/>
    </source>
</evidence>
<dbReference type="SUPFAM" id="SSF56436">
    <property type="entry name" value="C-type lectin-like"/>
    <property type="match status" value="1"/>
</dbReference>
<feature type="disulfide bond" evidence="6">
    <location>
        <begin position="164"/>
        <end position="174"/>
    </location>
</feature>
<keyword evidence="2 7" id="KW-0732">Signal</keyword>
<evidence type="ECO:0000313" key="10">
    <source>
        <dbReference type="EMBL" id="EEN47057.1"/>
    </source>
</evidence>